<protein>
    <recommendedName>
        <fullName evidence="5">WxL domain-containing protein</fullName>
    </recommendedName>
</protein>
<dbReference type="EMBL" id="NGMO01000003">
    <property type="protein sequence ID" value="OTP10351.1"/>
    <property type="molecule type" value="Genomic_DNA"/>
</dbReference>
<evidence type="ECO:0008006" key="5">
    <source>
        <dbReference type="Google" id="ProtNLM"/>
    </source>
</evidence>
<dbReference type="RefSeq" id="WP_086285107.1">
    <property type="nucleotide sequence ID" value="NZ_NGMO01000003.1"/>
</dbReference>
<evidence type="ECO:0000256" key="1">
    <source>
        <dbReference type="SAM" id="SignalP"/>
    </source>
</evidence>
<dbReference type="STRING" id="1987383.A5844_002051"/>
<keyword evidence="4" id="KW-1185">Reference proteome</keyword>
<keyword evidence="1" id="KW-0732">Signal</keyword>
<evidence type="ECO:0000313" key="3">
    <source>
        <dbReference type="EMBL" id="OTP10355.1"/>
    </source>
</evidence>
<sequence length="223" mass="23661">MKKNILANLLCGAVLVSGSLIGVSEVFADAVDNVGTTTIDNSTDPIVTDWDWQFKGSIGAVDNTDPDGSVVDPDQWINVSVPTNFVFHSTENSDHEDIVSADHSITNHSGRPVKIEVKELKNVNNPSGVVDTLSLNQSGTKILDLIVGGQEQTISPTALTTLASPNATGTDFTGPTSVALQVVGKTDTTKFDPTDKDTSQTVDFKLGLHFEAQNRTNTGPELP</sequence>
<name>A0A242JZJ4_9ENTE</name>
<organism evidence="2 4">
    <name type="scientific">Candidatus Enterococcus wittei</name>
    <dbReference type="NCBI Taxonomy" id="1987383"/>
    <lineage>
        <taxon>Bacteria</taxon>
        <taxon>Bacillati</taxon>
        <taxon>Bacillota</taxon>
        <taxon>Bacilli</taxon>
        <taxon>Lactobacillales</taxon>
        <taxon>Enterococcaceae</taxon>
        <taxon>Enterococcus</taxon>
    </lineage>
</organism>
<accession>A0A242JZJ4</accession>
<reference evidence="2 4" key="1">
    <citation type="submission" date="2017-05" db="EMBL/GenBank/DDBJ databases">
        <title>The Genome Sequence of Enterococcus sp. 10A9_DIV0425.</title>
        <authorList>
            <consortium name="The Broad Institute Genomics Platform"/>
            <consortium name="The Broad Institute Genomic Center for Infectious Diseases"/>
            <person name="Earl A."/>
            <person name="Manson A."/>
            <person name="Schwartman J."/>
            <person name="Gilmore M."/>
            <person name="Abouelleil A."/>
            <person name="Cao P."/>
            <person name="Chapman S."/>
            <person name="Cusick C."/>
            <person name="Shea T."/>
            <person name="Young S."/>
            <person name="Neafsey D."/>
            <person name="Nusbaum C."/>
            <person name="Birren B."/>
        </authorList>
    </citation>
    <scope>NUCLEOTIDE SEQUENCE [LARGE SCALE GENOMIC DNA]</scope>
    <source>
        <strain evidence="2 4">10A9_DIV0425</strain>
    </source>
</reference>
<gene>
    <name evidence="2" type="ORF">A5844_002051</name>
    <name evidence="3" type="ORF">A5844_002055</name>
</gene>
<feature type="chain" id="PRO_5011913241" description="WxL domain-containing protein" evidence="1">
    <location>
        <begin position="29"/>
        <end position="223"/>
    </location>
</feature>
<evidence type="ECO:0000313" key="4">
    <source>
        <dbReference type="Proteomes" id="UP000194933"/>
    </source>
</evidence>
<dbReference type="AlphaFoldDB" id="A0A242JZJ4"/>
<comment type="caution">
    <text evidence="2">The sequence shown here is derived from an EMBL/GenBank/DDBJ whole genome shotgun (WGS) entry which is preliminary data.</text>
</comment>
<evidence type="ECO:0000313" key="2">
    <source>
        <dbReference type="EMBL" id="OTP10351.1"/>
    </source>
</evidence>
<dbReference type="Proteomes" id="UP000194933">
    <property type="component" value="Unassembled WGS sequence"/>
</dbReference>
<dbReference type="EMBL" id="NGMO01000003">
    <property type="protein sequence ID" value="OTP10355.1"/>
    <property type="molecule type" value="Genomic_DNA"/>
</dbReference>
<proteinExistence type="predicted"/>
<feature type="signal peptide" evidence="1">
    <location>
        <begin position="1"/>
        <end position="28"/>
    </location>
</feature>